<dbReference type="InterPro" id="IPR004843">
    <property type="entry name" value="Calcineurin-like_PHP"/>
</dbReference>
<comment type="similarity">
    <text evidence="4">Belongs to the metallophosphoesterase superfamily.</text>
</comment>
<dbReference type="RefSeq" id="WP_245998131.1">
    <property type="nucleotide sequence ID" value="NZ_RKRF01000010.1"/>
</dbReference>
<dbReference type="GO" id="GO:0016020">
    <property type="term" value="C:membrane"/>
    <property type="evidence" value="ECO:0007669"/>
    <property type="project" value="GOC"/>
</dbReference>
<dbReference type="CDD" id="cd07385">
    <property type="entry name" value="MPP_YkuE_C"/>
    <property type="match status" value="1"/>
</dbReference>
<dbReference type="FunFam" id="3.60.21.10:FF:000028">
    <property type="entry name" value="Putative metallophosphoesterase"/>
    <property type="match status" value="1"/>
</dbReference>
<comment type="caution">
    <text evidence="6">The sequence shown here is derived from an EMBL/GenBank/DDBJ whole genome shotgun (WGS) entry which is preliminary data.</text>
</comment>
<evidence type="ECO:0000256" key="2">
    <source>
        <dbReference type="ARBA" id="ARBA00022723"/>
    </source>
</evidence>
<reference evidence="6 7" key="1">
    <citation type="submission" date="2018-11" db="EMBL/GenBank/DDBJ databases">
        <title>Genomic Encyclopedia of Type Strains, Phase IV (KMG-IV): sequencing the most valuable type-strain genomes for metagenomic binning, comparative biology and taxonomic classification.</title>
        <authorList>
            <person name="Goeker M."/>
        </authorList>
    </citation>
    <scope>NUCLEOTIDE SEQUENCE [LARGE SCALE GENOMIC DNA]</scope>
    <source>
        <strain evidence="6 7">DSM 18090</strain>
    </source>
</reference>
<evidence type="ECO:0000256" key="4">
    <source>
        <dbReference type="ARBA" id="ARBA00061089"/>
    </source>
</evidence>
<dbReference type="EMBL" id="RKRF01000010">
    <property type="protein sequence ID" value="RPF52289.1"/>
    <property type="molecule type" value="Genomic_DNA"/>
</dbReference>
<dbReference type="Pfam" id="PF00149">
    <property type="entry name" value="Metallophos"/>
    <property type="match status" value="1"/>
</dbReference>
<evidence type="ECO:0000313" key="7">
    <source>
        <dbReference type="Proteomes" id="UP000276443"/>
    </source>
</evidence>
<dbReference type="GO" id="GO:0046872">
    <property type="term" value="F:metal ion binding"/>
    <property type="evidence" value="ECO:0007669"/>
    <property type="project" value="UniProtKB-KW"/>
</dbReference>
<dbReference type="Gene3D" id="3.60.21.10">
    <property type="match status" value="1"/>
</dbReference>
<dbReference type="GO" id="GO:0009245">
    <property type="term" value="P:lipid A biosynthetic process"/>
    <property type="evidence" value="ECO:0007669"/>
    <property type="project" value="TreeGrafter"/>
</dbReference>
<protein>
    <recommendedName>
        <fullName evidence="5">Calcineurin-like phosphoesterase domain-containing protein</fullName>
    </recommendedName>
</protein>
<gene>
    <name evidence="6" type="ORF">EDC24_2283</name>
</gene>
<accession>A0A3N5B5B4</accession>
<evidence type="ECO:0000256" key="1">
    <source>
        <dbReference type="ARBA" id="ARBA00001968"/>
    </source>
</evidence>
<keyword evidence="3" id="KW-0378">Hydrolase</keyword>
<dbReference type="Proteomes" id="UP000276443">
    <property type="component" value="Unassembled WGS sequence"/>
</dbReference>
<evidence type="ECO:0000256" key="3">
    <source>
        <dbReference type="ARBA" id="ARBA00022801"/>
    </source>
</evidence>
<proteinExistence type="inferred from homology"/>
<dbReference type="PANTHER" id="PTHR31302:SF25">
    <property type="entry name" value="PHOSPHOESTERASE"/>
    <property type="match status" value="1"/>
</dbReference>
<dbReference type="GO" id="GO:0008758">
    <property type="term" value="F:UDP-2,3-diacylglucosamine hydrolase activity"/>
    <property type="evidence" value="ECO:0007669"/>
    <property type="project" value="TreeGrafter"/>
</dbReference>
<comment type="cofactor">
    <cofactor evidence="1">
        <name>a divalent metal cation</name>
        <dbReference type="ChEBI" id="CHEBI:60240"/>
    </cofactor>
</comment>
<organism evidence="6 7">
    <name type="scientific">Aquisalibacillus elongatus</name>
    <dbReference type="NCBI Taxonomy" id="485577"/>
    <lineage>
        <taxon>Bacteria</taxon>
        <taxon>Bacillati</taxon>
        <taxon>Bacillota</taxon>
        <taxon>Bacilli</taxon>
        <taxon>Bacillales</taxon>
        <taxon>Bacillaceae</taxon>
        <taxon>Aquisalibacillus</taxon>
    </lineage>
</organism>
<keyword evidence="2" id="KW-0479">Metal-binding</keyword>
<keyword evidence="7" id="KW-1185">Reference proteome</keyword>
<dbReference type="PANTHER" id="PTHR31302">
    <property type="entry name" value="TRANSMEMBRANE PROTEIN WITH METALLOPHOSPHOESTERASE DOMAIN-RELATED"/>
    <property type="match status" value="1"/>
</dbReference>
<dbReference type="InterPro" id="IPR051158">
    <property type="entry name" value="Metallophosphoesterase_sf"/>
</dbReference>
<name>A0A3N5B5B4_9BACI</name>
<dbReference type="AlphaFoldDB" id="A0A3N5B5B4"/>
<evidence type="ECO:0000259" key="5">
    <source>
        <dbReference type="Pfam" id="PF00149"/>
    </source>
</evidence>
<sequence length="290" mass="32800">MTKKLTRRSFIKRLTFGTLGAVGLSYGGYYYAHELEPKWLKTIYKDVASTRLPSSFDGFKILQITDTHIGFQYNLEEFEKMVNQVNHHSADLIVFTGDLADDPSRISSQTLDKVSNLLSKIEAPYGKYWIYGNHDHGGFGTSIIYDYMERSGFKLLKNETVQIDKDGEYINLSGLDDVLLGRPDLKGLIDSSEVDQFNVLLCHEPDYADEAKQYSFDLQLSGHSHGGQIQLPLIGYIVTPDLGTNYVEGSYEIGERPLQLQVSRGLGTTRLPFRFLCRPEINLYTLVSKS</sequence>
<dbReference type="InterPro" id="IPR029052">
    <property type="entry name" value="Metallo-depent_PP-like"/>
</dbReference>
<feature type="domain" description="Calcineurin-like phosphoesterase" evidence="5">
    <location>
        <begin position="59"/>
        <end position="226"/>
    </location>
</feature>
<dbReference type="SUPFAM" id="SSF56300">
    <property type="entry name" value="Metallo-dependent phosphatases"/>
    <property type="match status" value="1"/>
</dbReference>
<evidence type="ECO:0000313" key="6">
    <source>
        <dbReference type="EMBL" id="RPF52289.1"/>
    </source>
</evidence>